<feature type="transmembrane region" description="Helical" evidence="2">
    <location>
        <begin position="380"/>
        <end position="405"/>
    </location>
</feature>
<evidence type="ECO:0000256" key="2">
    <source>
        <dbReference type="SAM" id="Phobius"/>
    </source>
</evidence>
<evidence type="ECO:0000313" key="3">
    <source>
        <dbReference type="EMBL" id="JAP79607.1"/>
    </source>
</evidence>
<keyword evidence="2" id="KW-0472">Membrane</keyword>
<feature type="transmembrane region" description="Helical" evidence="2">
    <location>
        <begin position="276"/>
        <end position="295"/>
    </location>
</feature>
<feature type="region of interest" description="Disordered" evidence="1">
    <location>
        <begin position="563"/>
        <end position="591"/>
    </location>
</feature>
<dbReference type="EMBL" id="GEDV01008950">
    <property type="protein sequence ID" value="JAP79607.1"/>
    <property type="molecule type" value="Transcribed_RNA"/>
</dbReference>
<keyword evidence="2" id="KW-0812">Transmembrane</keyword>
<keyword evidence="2" id="KW-1133">Transmembrane helix</keyword>
<feature type="transmembrane region" description="Helical" evidence="2">
    <location>
        <begin position="302"/>
        <end position="324"/>
    </location>
</feature>
<feature type="region of interest" description="Disordered" evidence="1">
    <location>
        <begin position="605"/>
        <end position="633"/>
    </location>
</feature>
<dbReference type="InterPro" id="IPR005240">
    <property type="entry name" value="DUF389"/>
</dbReference>
<name>A0A131YKX7_RHIAP</name>
<dbReference type="PANTHER" id="PTHR20992">
    <property type="entry name" value="AT15442P-RELATED"/>
    <property type="match status" value="1"/>
</dbReference>
<dbReference type="Pfam" id="PF04087">
    <property type="entry name" value="DUF389"/>
    <property type="match status" value="1"/>
</dbReference>
<proteinExistence type="predicted"/>
<organism evidence="3">
    <name type="scientific">Rhipicephalus appendiculatus</name>
    <name type="common">Brown ear tick</name>
    <dbReference type="NCBI Taxonomy" id="34631"/>
    <lineage>
        <taxon>Eukaryota</taxon>
        <taxon>Metazoa</taxon>
        <taxon>Ecdysozoa</taxon>
        <taxon>Arthropoda</taxon>
        <taxon>Chelicerata</taxon>
        <taxon>Arachnida</taxon>
        <taxon>Acari</taxon>
        <taxon>Parasitiformes</taxon>
        <taxon>Ixodida</taxon>
        <taxon>Ixodoidea</taxon>
        <taxon>Ixodidae</taxon>
        <taxon>Rhipicephalinae</taxon>
        <taxon>Rhipicephalus</taxon>
        <taxon>Rhipicephalus</taxon>
    </lineage>
</organism>
<reference evidence="3" key="1">
    <citation type="journal article" date="2016" name="Ticks Tick Borne Dis.">
        <title>De novo assembly and annotation of the salivary gland transcriptome of Rhipicephalus appendiculatus male and female ticks during blood feeding.</title>
        <authorList>
            <person name="de Castro M.H."/>
            <person name="de Klerk D."/>
            <person name="Pienaar R."/>
            <person name="Latif A.A."/>
            <person name="Rees D.J."/>
            <person name="Mans B.J."/>
        </authorList>
    </citation>
    <scope>NUCLEOTIDE SEQUENCE</scope>
    <source>
        <tissue evidence="3">Salivary glands</tissue>
    </source>
</reference>
<dbReference type="PANTHER" id="PTHR20992:SF9">
    <property type="entry name" value="AT15442P-RELATED"/>
    <property type="match status" value="1"/>
</dbReference>
<evidence type="ECO:0000256" key="1">
    <source>
        <dbReference type="SAM" id="MobiDB-lite"/>
    </source>
</evidence>
<feature type="transmembrane region" description="Helical" evidence="2">
    <location>
        <begin position="226"/>
        <end position="248"/>
    </location>
</feature>
<accession>A0A131YKX7</accession>
<feature type="transmembrane region" description="Helical" evidence="2">
    <location>
        <begin position="167"/>
        <end position="185"/>
    </location>
</feature>
<feature type="transmembrane region" description="Helical" evidence="2">
    <location>
        <begin position="191"/>
        <end position="214"/>
    </location>
</feature>
<sequence>MAGMWFVVCVPKDEEKPKQPPQQQHQTLQAANGAVRKDVNGVQETRTSAKQALQDCLEELGVEDAVWCSRSSDKVYQVMFPCESGEDTDLVLKSLNSRGIGLDAGSTVGVVPCAIFYQGGDDATTEDHEDEASGFKNAQQKFLKSVTARLTVAQVVEGVRSNGELNFDYVAFIILAGMIAALGLMDNSVVSIIAAMLVSPLMGPIAAITFGIIIRDKSLVKVGLRTELCGLCLCLVFGFFFGLIMAYWGDIQGPGGWGPNTWPNSEQTARGQWRSLWVGALVALPSGAGVAMAILGGNSACLVGVAISASLLPPSINCGSLWALSLMKVFKSLGQDPVNVTVPIPGTDQNRTVQTYPAFVAYPGFQAYYFDNANMHKECAVMAINSFCLTVVNILCIIIAGTLLLKIKEIAPESSMPRTQRFWKHDIKVARDYNRTLHESNDLGQEFLQEWAKVSGVDPKLMSSNDPQSRLAQLQTLQDILMDAEDDEVYQTVTRHLANQPASLARRLTMHALPGGGLQPCADPADPESGLRWRRNSQLVSNMLHNFERRSSKNLGVYAYDNPSPVRDALSPPSSVTPGQPHALSRRRSSVQRASYWPSRFSVSPVAEPRRRVSRASVRPAILREEDDETSRI</sequence>
<dbReference type="AlphaFoldDB" id="A0A131YKX7"/>
<protein>
    <submittedName>
        <fullName evidence="3">Conserved plasma membrane protein</fullName>
    </submittedName>
</protein>